<reference evidence="1 2" key="1">
    <citation type="submission" date="2007-01" db="EMBL/GenBank/DDBJ databases">
        <authorList>
            <person name="Haygood M."/>
            <person name="Podell S."/>
            <person name="Anderson C."/>
            <person name="Hopkinson B."/>
            <person name="Roe K."/>
            <person name="Barbeau K."/>
            <person name="Gaasterland T."/>
            <person name="Ferriera S."/>
            <person name="Johnson J."/>
            <person name="Kravitz S."/>
            <person name="Beeson K."/>
            <person name="Sutton G."/>
            <person name="Rogers Y.-H."/>
            <person name="Friedman R."/>
            <person name="Frazier M."/>
            <person name="Venter J.C."/>
        </authorList>
    </citation>
    <scope>NUCLEOTIDE SEQUENCE [LARGE SCALE GENOMIC DNA]</scope>
    <source>
        <strain evidence="1 2">ATCC 23134</strain>
    </source>
</reference>
<dbReference type="RefSeq" id="WP_004156569.1">
    <property type="nucleotide sequence ID" value="NZ_AAWS01000028.1"/>
</dbReference>
<evidence type="ECO:0000313" key="1">
    <source>
        <dbReference type="EMBL" id="EAY26981.1"/>
    </source>
</evidence>
<organism evidence="1 2">
    <name type="scientific">Microscilla marina ATCC 23134</name>
    <dbReference type="NCBI Taxonomy" id="313606"/>
    <lineage>
        <taxon>Bacteria</taxon>
        <taxon>Pseudomonadati</taxon>
        <taxon>Bacteroidota</taxon>
        <taxon>Cytophagia</taxon>
        <taxon>Cytophagales</taxon>
        <taxon>Microscillaceae</taxon>
        <taxon>Microscilla</taxon>
    </lineage>
</organism>
<dbReference type="OrthoDB" id="342114at2"/>
<dbReference type="Proteomes" id="UP000004095">
    <property type="component" value="Unassembled WGS sequence"/>
</dbReference>
<sequence>MDTFELEWSVQKLTYSKAYAEAGQAGKNKLWCNEHVKFRLIKKKAPDQTLECFISEVKYLKKNVVEDIRLRVRFVINGRYLDKMICFQDKQEQYYLFLEGHVSVPEFVAHNQAYDWANFFIKKFLGKPFSVNDMYWFDNCDEAWAKNQYQEELARGVQLYCCPICGDRDCGNFEVKIHHQGNKIVWDWSAYQSWWKLPLNFYFDKNSYIKVFAEYKAYIEQQIKIQKASR</sequence>
<evidence type="ECO:0000313" key="2">
    <source>
        <dbReference type="Proteomes" id="UP000004095"/>
    </source>
</evidence>
<name>A1ZRS6_MICM2</name>
<dbReference type="EMBL" id="AAWS01000028">
    <property type="protein sequence ID" value="EAY26981.1"/>
    <property type="molecule type" value="Genomic_DNA"/>
</dbReference>
<gene>
    <name evidence="1" type="ORF">M23134_03633</name>
</gene>
<protein>
    <submittedName>
        <fullName evidence="1">Uncharacterized protein</fullName>
    </submittedName>
</protein>
<proteinExistence type="predicted"/>
<dbReference type="AlphaFoldDB" id="A1ZRS6"/>
<accession>A1ZRS6</accession>
<comment type="caution">
    <text evidence="1">The sequence shown here is derived from an EMBL/GenBank/DDBJ whole genome shotgun (WGS) entry which is preliminary data.</text>
</comment>
<keyword evidence="2" id="KW-1185">Reference proteome</keyword>